<dbReference type="Pfam" id="PF23441">
    <property type="entry name" value="SDR"/>
    <property type="match status" value="1"/>
</dbReference>
<dbReference type="SUPFAM" id="SSF51735">
    <property type="entry name" value="NAD(P)-binding Rossmann-fold domains"/>
    <property type="match status" value="1"/>
</dbReference>
<evidence type="ECO:0000256" key="2">
    <source>
        <dbReference type="ARBA" id="ARBA00022857"/>
    </source>
</evidence>
<evidence type="ECO:0000313" key="5">
    <source>
        <dbReference type="Proteomes" id="UP000639643"/>
    </source>
</evidence>
<dbReference type="OrthoDB" id="294295at2759"/>
<comment type="similarity">
    <text evidence="1">Belongs to the short-chain dehydrogenases/reductases (SDR) family.</text>
</comment>
<name>A0A8H6IXR3_9PEZI</name>
<dbReference type="InterPro" id="IPR002347">
    <property type="entry name" value="SDR_fam"/>
</dbReference>
<evidence type="ECO:0000256" key="3">
    <source>
        <dbReference type="ARBA" id="ARBA00023002"/>
    </source>
</evidence>
<comment type="caution">
    <text evidence="4">The sequence shown here is derived from an EMBL/GenBank/DDBJ whole genome shotgun (WGS) entry which is preliminary data.</text>
</comment>
<dbReference type="Proteomes" id="UP000639643">
    <property type="component" value="Unassembled WGS sequence"/>
</dbReference>
<keyword evidence="3" id="KW-0560">Oxidoreductase</keyword>
<evidence type="ECO:0000256" key="1">
    <source>
        <dbReference type="ARBA" id="ARBA00006484"/>
    </source>
</evidence>
<gene>
    <name evidence="4" type="ORF">CMUS01_15253</name>
</gene>
<sequence>MPPKYINKLEGKSVLVVGGTSGIGFAIAEACVEFGARVVVASRTREKIDHAIRRLIEAYPEAAGRVRGYVVDLHSDDCETGITALFEFVTHGGRDPVDHVAETAGEVFSGSMALRDATPAGIADFCRTRFIGAAVLAKVAERYLRRAHTSSFTMTCGAGAFKPVPGFVVGASVSGAKDALARSLAVEMKPVRVNVVSAGAVRTELLEHTTLNLGMGQEAAMDMFRGVSLLDRVGDPEDLAETYLSLMRNHFVTGITVQVDGGMVLK</sequence>
<evidence type="ECO:0000313" key="4">
    <source>
        <dbReference type="EMBL" id="KAF6802824.1"/>
    </source>
</evidence>
<dbReference type="InterPro" id="IPR036291">
    <property type="entry name" value="NAD(P)-bd_dom_sf"/>
</dbReference>
<reference evidence="4" key="1">
    <citation type="journal article" date="2020" name="Phytopathology">
        <title>Genome Sequence Resources of Colletotrichum truncatum, C. plurivorum, C. musicola, and C. sojae: Four Species Pathogenic to Soybean (Glycine max).</title>
        <authorList>
            <person name="Rogerio F."/>
            <person name="Boufleur T.R."/>
            <person name="Ciampi-Guillardi M."/>
            <person name="Sukno S.A."/>
            <person name="Thon M.R."/>
            <person name="Massola Junior N.S."/>
            <person name="Baroncelli R."/>
        </authorList>
    </citation>
    <scope>NUCLEOTIDE SEQUENCE</scope>
    <source>
        <strain evidence="4">LFN0074</strain>
    </source>
</reference>
<dbReference type="PANTHER" id="PTHR43477">
    <property type="entry name" value="DIHYDROANTICAPSIN 7-DEHYDROGENASE"/>
    <property type="match status" value="1"/>
</dbReference>
<dbReference type="PRINTS" id="PR00081">
    <property type="entry name" value="GDHRDH"/>
</dbReference>
<dbReference type="InterPro" id="IPR057571">
    <property type="entry name" value="SDR_PhqE-like"/>
</dbReference>
<proteinExistence type="inferred from homology"/>
<accession>A0A8H6IXR3</accession>
<protein>
    <submittedName>
        <fullName evidence="4">Short chain dehydrogenase reductase family</fullName>
    </submittedName>
</protein>
<dbReference type="PANTHER" id="PTHR43477:SF1">
    <property type="entry name" value="DIHYDROANTICAPSIN 7-DEHYDROGENASE"/>
    <property type="match status" value="1"/>
</dbReference>
<dbReference type="InterPro" id="IPR051122">
    <property type="entry name" value="SDR_DHRS6-like"/>
</dbReference>
<keyword evidence="2" id="KW-0521">NADP</keyword>
<dbReference type="EMBL" id="WIGM01001240">
    <property type="protein sequence ID" value="KAF6802824.1"/>
    <property type="molecule type" value="Genomic_DNA"/>
</dbReference>
<dbReference type="GO" id="GO:0016491">
    <property type="term" value="F:oxidoreductase activity"/>
    <property type="evidence" value="ECO:0007669"/>
    <property type="project" value="UniProtKB-KW"/>
</dbReference>
<dbReference type="CDD" id="cd05233">
    <property type="entry name" value="SDR_c"/>
    <property type="match status" value="1"/>
</dbReference>
<dbReference type="AlphaFoldDB" id="A0A8H6IXR3"/>
<organism evidence="4 5">
    <name type="scientific">Colletotrichum musicola</name>
    <dbReference type="NCBI Taxonomy" id="2175873"/>
    <lineage>
        <taxon>Eukaryota</taxon>
        <taxon>Fungi</taxon>
        <taxon>Dikarya</taxon>
        <taxon>Ascomycota</taxon>
        <taxon>Pezizomycotina</taxon>
        <taxon>Sordariomycetes</taxon>
        <taxon>Hypocreomycetidae</taxon>
        <taxon>Glomerellales</taxon>
        <taxon>Glomerellaceae</taxon>
        <taxon>Colletotrichum</taxon>
        <taxon>Colletotrichum orchidearum species complex</taxon>
    </lineage>
</organism>
<keyword evidence="5" id="KW-1185">Reference proteome</keyword>
<dbReference type="Gene3D" id="3.40.50.720">
    <property type="entry name" value="NAD(P)-binding Rossmann-like Domain"/>
    <property type="match status" value="1"/>
</dbReference>